<evidence type="ECO:0000256" key="1">
    <source>
        <dbReference type="SAM" id="MobiDB-lite"/>
    </source>
</evidence>
<dbReference type="Proteomes" id="UP001375240">
    <property type="component" value="Unassembled WGS sequence"/>
</dbReference>
<comment type="caution">
    <text evidence="2">The sequence shown here is derived from an EMBL/GenBank/DDBJ whole genome shotgun (WGS) entry which is preliminary data.</text>
</comment>
<feature type="compositionally biased region" description="Acidic residues" evidence="1">
    <location>
        <begin position="126"/>
        <end position="150"/>
    </location>
</feature>
<accession>A0AAV9UV53</accession>
<dbReference type="EMBL" id="JAVHNQ010000005">
    <property type="protein sequence ID" value="KAK6347347.1"/>
    <property type="molecule type" value="Genomic_DNA"/>
</dbReference>
<proteinExistence type="predicted"/>
<sequence>MSGKIFWYCLPSRFRNTRLAKRLRERARLALGPHRARRRSAARLRRANQHEVPQVHESRRSVDLNYLQTLLGEKNDWRTADLTTTVEKIQSFVRHNSWGLRDYVPSRYVTPQESPVGSFHDVQEWAGEEGDEEEGSFCSCEEGDEGDGAEEESRMC</sequence>
<organism evidence="2 3">
    <name type="scientific">Orbilia brochopaga</name>
    <dbReference type="NCBI Taxonomy" id="3140254"/>
    <lineage>
        <taxon>Eukaryota</taxon>
        <taxon>Fungi</taxon>
        <taxon>Dikarya</taxon>
        <taxon>Ascomycota</taxon>
        <taxon>Pezizomycotina</taxon>
        <taxon>Orbiliomycetes</taxon>
        <taxon>Orbiliales</taxon>
        <taxon>Orbiliaceae</taxon>
        <taxon>Orbilia</taxon>
    </lineage>
</organism>
<dbReference type="AlphaFoldDB" id="A0AAV9UV53"/>
<gene>
    <name evidence="2" type="ORF">TWF696_007415</name>
</gene>
<reference evidence="2 3" key="1">
    <citation type="submission" date="2019-10" db="EMBL/GenBank/DDBJ databases">
        <authorList>
            <person name="Palmer J.M."/>
        </authorList>
    </citation>
    <scope>NUCLEOTIDE SEQUENCE [LARGE SCALE GENOMIC DNA]</scope>
    <source>
        <strain evidence="2 3">TWF696</strain>
    </source>
</reference>
<keyword evidence="3" id="KW-1185">Reference proteome</keyword>
<name>A0AAV9UV53_9PEZI</name>
<protein>
    <submittedName>
        <fullName evidence="2">Uncharacterized protein</fullName>
    </submittedName>
</protein>
<feature type="region of interest" description="Disordered" evidence="1">
    <location>
        <begin position="126"/>
        <end position="156"/>
    </location>
</feature>
<evidence type="ECO:0000313" key="3">
    <source>
        <dbReference type="Proteomes" id="UP001375240"/>
    </source>
</evidence>
<evidence type="ECO:0000313" key="2">
    <source>
        <dbReference type="EMBL" id="KAK6347347.1"/>
    </source>
</evidence>